<dbReference type="InterPro" id="IPR000719">
    <property type="entry name" value="Prot_kinase_dom"/>
</dbReference>
<dbReference type="Pfam" id="PF00069">
    <property type="entry name" value="Pkinase"/>
    <property type="match status" value="1"/>
</dbReference>
<feature type="binding site" evidence="3">
    <location>
        <position position="97"/>
    </location>
    <ligand>
        <name>ATP</name>
        <dbReference type="ChEBI" id="CHEBI:30616"/>
    </ligand>
</feature>
<evidence type="ECO:0000256" key="3">
    <source>
        <dbReference type="PROSITE-ProRule" id="PRU10141"/>
    </source>
</evidence>
<name>A0A8S1WHG1_PAROT</name>
<dbReference type="GO" id="GO:0010506">
    <property type="term" value="P:regulation of autophagy"/>
    <property type="evidence" value="ECO:0007669"/>
    <property type="project" value="InterPro"/>
</dbReference>
<proteinExistence type="inferred from homology"/>
<evidence type="ECO:0000256" key="2">
    <source>
        <dbReference type="ARBA" id="ARBA00022840"/>
    </source>
</evidence>
<evidence type="ECO:0000313" key="6">
    <source>
        <dbReference type="EMBL" id="CAD8188182.1"/>
    </source>
</evidence>
<keyword evidence="4" id="KW-0808">Transferase</keyword>
<dbReference type="PROSITE" id="PS00108">
    <property type="entry name" value="PROTEIN_KINASE_ST"/>
    <property type="match status" value="1"/>
</dbReference>
<gene>
    <name evidence="6" type="ORF">POCTA_138.1.T0920075</name>
</gene>
<dbReference type="InterPro" id="IPR017441">
    <property type="entry name" value="Protein_kinase_ATP_BS"/>
</dbReference>
<dbReference type="GO" id="GO:0004674">
    <property type="term" value="F:protein serine/threonine kinase activity"/>
    <property type="evidence" value="ECO:0007669"/>
    <property type="project" value="UniProtKB-KW"/>
</dbReference>
<dbReference type="PROSITE" id="PS50011">
    <property type="entry name" value="PROTEIN_KINASE_DOM"/>
    <property type="match status" value="1"/>
</dbReference>
<keyword evidence="4" id="KW-0418">Kinase</keyword>
<accession>A0A8S1WHG1</accession>
<evidence type="ECO:0000256" key="4">
    <source>
        <dbReference type="RuleBase" id="RU000304"/>
    </source>
</evidence>
<dbReference type="EMBL" id="CAJJDP010000091">
    <property type="protein sequence ID" value="CAD8188182.1"/>
    <property type="molecule type" value="Genomic_DNA"/>
</dbReference>
<evidence type="ECO:0000259" key="5">
    <source>
        <dbReference type="PROSITE" id="PS50011"/>
    </source>
</evidence>
<keyword evidence="2 3" id="KW-0067">ATP-binding</keyword>
<dbReference type="GO" id="GO:0005737">
    <property type="term" value="C:cytoplasm"/>
    <property type="evidence" value="ECO:0007669"/>
    <property type="project" value="TreeGrafter"/>
</dbReference>
<dbReference type="AlphaFoldDB" id="A0A8S1WHG1"/>
<reference evidence="6" key="1">
    <citation type="submission" date="2021-01" db="EMBL/GenBank/DDBJ databases">
        <authorList>
            <consortium name="Genoscope - CEA"/>
            <person name="William W."/>
        </authorList>
    </citation>
    <scope>NUCLEOTIDE SEQUENCE</scope>
</reference>
<keyword evidence="1 3" id="KW-0547">Nucleotide-binding</keyword>
<dbReference type="InterPro" id="IPR008271">
    <property type="entry name" value="Ser/Thr_kinase_AS"/>
</dbReference>
<sequence length="429" mass="50344">MKQQSNRKLLELRQSVKQSLFKSVKTERSQYPTETKRSKSITQWTEFTFFKQNQQSKITKFHDVYRMTKKIGTGAHGVVKICNKIQDQLKINYAVKKLSCQNDPELIRTIIQTFNINRTLNNHPKIIRSYDLYIDENEQVAYWVMEYCNYKSLQSYMQKSIPDVAIQQIMKQLAQTITEIHKKGICHRDLKPDNILVKLHGQIDIKIIDFGVSKKFMVKKKNDRIYHEMWTRTGSLLYQAPETFLGGGYDEKLDVWSVGVILYQLLCGKFPFICDSKLDTIEMITDPNLTINQNKELQLLQPLQIDLLKRLLNKNPEKRLSAEEFSLHPWINQVSTIKSISRDDLQINKSSEIITTSLNLDETQIRIDFSNHIHYTQKQFQELLIHIKDQVIEDSQSRKSSYQIISAHTSYEASPINQTEETQQINYKK</sequence>
<keyword evidence="4" id="KW-0723">Serine/threonine-protein kinase</keyword>
<evidence type="ECO:0000256" key="1">
    <source>
        <dbReference type="ARBA" id="ARBA00022741"/>
    </source>
</evidence>
<dbReference type="Proteomes" id="UP000683925">
    <property type="component" value="Unassembled WGS sequence"/>
</dbReference>
<dbReference type="SMART" id="SM00220">
    <property type="entry name" value="S_TKc"/>
    <property type="match status" value="1"/>
</dbReference>
<comment type="caution">
    <text evidence="6">The sequence shown here is derived from an EMBL/GenBank/DDBJ whole genome shotgun (WGS) entry which is preliminary data.</text>
</comment>
<feature type="domain" description="Protein kinase" evidence="5">
    <location>
        <begin position="65"/>
        <end position="331"/>
    </location>
</feature>
<dbReference type="GO" id="GO:0005524">
    <property type="term" value="F:ATP binding"/>
    <property type="evidence" value="ECO:0007669"/>
    <property type="project" value="UniProtKB-UniRule"/>
</dbReference>
<evidence type="ECO:0000313" key="7">
    <source>
        <dbReference type="Proteomes" id="UP000683925"/>
    </source>
</evidence>
<protein>
    <recommendedName>
        <fullName evidence="5">Protein kinase domain-containing protein</fullName>
    </recommendedName>
</protein>
<dbReference type="PROSITE" id="PS00107">
    <property type="entry name" value="PROTEIN_KINASE_ATP"/>
    <property type="match status" value="1"/>
</dbReference>
<dbReference type="OrthoDB" id="6513151at2759"/>
<dbReference type="InterPro" id="IPR045269">
    <property type="entry name" value="Atg1-like"/>
</dbReference>
<keyword evidence="7" id="KW-1185">Reference proteome</keyword>
<comment type="similarity">
    <text evidence="4">Belongs to the protein kinase superfamily.</text>
</comment>
<organism evidence="6 7">
    <name type="scientific">Paramecium octaurelia</name>
    <dbReference type="NCBI Taxonomy" id="43137"/>
    <lineage>
        <taxon>Eukaryota</taxon>
        <taxon>Sar</taxon>
        <taxon>Alveolata</taxon>
        <taxon>Ciliophora</taxon>
        <taxon>Intramacronucleata</taxon>
        <taxon>Oligohymenophorea</taxon>
        <taxon>Peniculida</taxon>
        <taxon>Parameciidae</taxon>
        <taxon>Paramecium</taxon>
    </lineage>
</organism>
<dbReference type="PANTHER" id="PTHR24348">
    <property type="entry name" value="SERINE/THREONINE-PROTEIN KINASE UNC-51-RELATED"/>
    <property type="match status" value="1"/>
</dbReference>
<dbReference type="OMA" id="NDRIYHE"/>